<proteinExistence type="predicted"/>
<keyword evidence="2" id="KW-1185">Reference proteome</keyword>
<gene>
    <name evidence="1" type="ORF">ACFQ5G_42775</name>
</gene>
<sequence>MPILQLFAEDVPEIPFPDGTDVLQVLWCPFDHDSFPRPELRWRRRADVGARRPAMPEPDPESDPERVPRRCLLDPERVTEYPSWDLPKDVRQLLEDRFSQLKSATGWDYEADLSVAPGTKIGGYPGWVQLPDWPVCDCGKVMNHLLTVASLDFDDANGKRWVPLEDRPVPPVPSGAAWYSATEQNPTGLMIGDVGGMYLFVCTSCTDRPFAYRFDNS</sequence>
<dbReference type="Proteomes" id="UP001597183">
    <property type="component" value="Unassembled WGS sequence"/>
</dbReference>
<evidence type="ECO:0000313" key="2">
    <source>
        <dbReference type="Proteomes" id="UP001597183"/>
    </source>
</evidence>
<dbReference type="RefSeq" id="WP_378079156.1">
    <property type="nucleotide sequence ID" value="NZ_JBHTMK010000054.1"/>
</dbReference>
<organism evidence="1 2">
    <name type="scientific">Actinoplanes sichuanensis</name>
    <dbReference type="NCBI Taxonomy" id="512349"/>
    <lineage>
        <taxon>Bacteria</taxon>
        <taxon>Bacillati</taxon>
        <taxon>Actinomycetota</taxon>
        <taxon>Actinomycetes</taxon>
        <taxon>Micromonosporales</taxon>
        <taxon>Micromonosporaceae</taxon>
        <taxon>Actinoplanes</taxon>
    </lineage>
</organism>
<name>A0ABW4ANF0_9ACTN</name>
<dbReference type="Gene3D" id="2.30.320.10">
    <property type="entry name" value="YwqG-like"/>
    <property type="match status" value="1"/>
</dbReference>
<dbReference type="EMBL" id="JBHTMK010000054">
    <property type="protein sequence ID" value="MFD1372089.1"/>
    <property type="molecule type" value="Genomic_DNA"/>
</dbReference>
<accession>A0ABW4ANF0</accession>
<reference evidence="2" key="1">
    <citation type="journal article" date="2019" name="Int. J. Syst. Evol. Microbiol.">
        <title>The Global Catalogue of Microorganisms (GCM) 10K type strain sequencing project: providing services to taxonomists for standard genome sequencing and annotation.</title>
        <authorList>
            <consortium name="The Broad Institute Genomics Platform"/>
            <consortium name="The Broad Institute Genome Sequencing Center for Infectious Disease"/>
            <person name="Wu L."/>
            <person name="Ma J."/>
        </authorList>
    </citation>
    <scope>NUCLEOTIDE SEQUENCE [LARGE SCALE GENOMIC DNA]</scope>
    <source>
        <strain evidence="2">CCM 7526</strain>
    </source>
</reference>
<evidence type="ECO:0008006" key="3">
    <source>
        <dbReference type="Google" id="ProtNLM"/>
    </source>
</evidence>
<protein>
    <recommendedName>
        <fullName evidence="3">DUF1963 domain-containing protein</fullName>
    </recommendedName>
</protein>
<comment type="caution">
    <text evidence="1">The sequence shown here is derived from an EMBL/GenBank/DDBJ whole genome shotgun (WGS) entry which is preliminary data.</text>
</comment>
<evidence type="ECO:0000313" key="1">
    <source>
        <dbReference type="EMBL" id="MFD1372089.1"/>
    </source>
</evidence>